<accession>A0A4C1TZX6</accession>
<organism evidence="1 2">
    <name type="scientific">Eumeta variegata</name>
    <name type="common">Bagworm moth</name>
    <name type="synonym">Eumeta japonica</name>
    <dbReference type="NCBI Taxonomy" id="151549"/>
    <lineage>
        <taxon>Eukaryota</taxon>
        <taxon>Metazoa</taxon>
        <taxon>Ecdysozoa</taxon>
        <taxon>Arthropoda</taxon>
        <taxon>Hexapoda</taxon>
        <taxon>Insecta</taxon>
        <taxon>Pterygota</taxon>
        <taxon>Neoptera</taxon>
        <taxon>Endopterygota</taxon>
        <taxon>Lepidoptera</taxon>
        <taxon>Glossata</taxon>
        <taxon>Ditrysia</taxon>
        <taxon>Tineoidea</taxon>
        <taxon>Psychidae</taxon>
        <taxon>Oiketicinae</taxon>
        <taxon>Eumeta</taxon>
    </lineage>
</organism>
<name>A0A4C1TZX6_EUMVA</name>
<evidence type="ECO:0000313" key="2">
    <source>
        <dbReference type="Proteomes" id="UP000299102"/>
    </source>
</evidence>
<dbReference type="Proteomes" id="UP000299102">
    <property type="component" value="Unassembled WGS sequence"/>
</dbReference>
<gene>
    <name evidence="1" type="ORF">EVAR_75613_1</name>
</gene>
<keyword evidence="2" id="KW-1185">Reference proteome</keyword>
<comment type="caution">
    <text evidence="1">The sequence shown here is derived from an EMBL/GenBank/DDBJ whole genome shotgun (WGS) entry which is preliminary data.</text>
</comment>
<proteinExistence type="predicted"/>
<reference evidence="1 2" key="1">
    <citation type="journal article" date="2019" name="Commun. Biol.">
        <title>The bagworm genome reveals a unique fibroin gene that provides high tensile strength.</title>
        <authorList>
            <person name="Kono N."/>
            <person name="Nakamura H."/>
            <person name="Ohtoshi R."/>
            <person name="Tomita M."/>
            <person name="Numata K."/>
            <person name="Arakawa K."/>
        </authorList>
    </citation>
    <scope>NUCLEOTIDE SEQUENCE [LARGE SCALE GENOMIC DNA]</scope>
</reference>
<sequence>MTTLLPAGLRDRLHKQCAQIAKAAADSKSWTIRCAAKPAPERLLRILEPDKKISDDYAELDEELNEYADDGALKTADRTF</sequence>
<dbReference type="EMBL" id="BGZK01000110">
    <property type="protein sequence ID" value="GBP19641.1"/>
    <property type="molecule type" value="Genomic_DNA"/>
</dbReference>
<dbReference type="AlphaFoldDB" id="A0A4C1TZX6"/>
<evidence type="ECO:0000313" key="1">
    <source>
        <dbReference type="EMBL" id="GBP19641.1"/>
    </source>
</evidence>
<protein>
    <submittedName>
        <fullName evidence="1">Uncharacterized protein</fullName>
    </submittedName>
</protein>